<sequence length="75" mass="8622">KKNDFDLEKFSFGDRPRHRQDVSTNPRAHVVRAGQTKLRCWWATQPGYTEQLCLLPLLSCEAHRGLGASLRSWAL</sequence>
<dbReference type="Ensembl" id="ENSGAGT00000029889.1">
    <property type="protein sequence ID" value="ENSGAGP00000026290.1"/>
    <property type="gene ID" value="ENSGAGG00000019173.1"/>
</dbReference>
<dbReference type="AlphaFoldDB" id="A0A452IEY9"/>
<organism evidence="1 2">
    <name type="scientific">Gopherus agassizii</name>
    <name type="common">Agassiz's desert tortoise</name>
    <dbReference type="NCBI Taxonomy" id="38772"/>
    <lineage>
        <taxon>Eukaryota</taxon>
        <taxon>Metazoa</taxon>
        <taxon>Chordata</taxon>
        <taxon>Craniata</taxon>
        <taxon>Vertebrata</taxon>
        <taxon>Euteleostomi</taxon>
        <taxon>Archelosauria</taxon>
        <taxon>Testudinata</taxon>
        <taxon>Testudines</taxon>
        <taxon>Cryptodira</taxon>
        <taxon>Durocryptodira</taxon>
        <taxon>Testudinoidea</taxon>
        <taxon>Testudinidae</taxon>
        <taxon>Gopherus</taxon>
    </lineage>
</organism>
<evidence type="ECO:0000313" key="1">
    <source>
        <dbReference type="Ensembl" id="ENSGAGP00000026290.1"/>
    </source>
</evidence>
<proteinExistence type="predicted"/>
<reference evidence="1" key="3">
    <citation type="submission" date="2025-09" db="UniProtKB">
        <authorList>
            <consortium name="Ensembl"/>
        </authorList>
    </citation>
    <scope>IDENTIFICATION</scope>
</reference>
<reference evidence="1" key="2">
    <citation type="submission" date="2025-08" db="UniProtKB">
        <authorList>
            <consortium name="Ensembl"/>
        </authorList>
    </citation>
    <scope>IDENTIFICATION</scope>
</reference>
<evidence type="ECO:0000313" key="2">
    <source>
        <dbReference type="Proteomes" id="UP000291020"/>
    </source>
</evidence>
<reference evidence="2" key="1">
    <citation type="journal article" date="2017" name="PLoS ONE">
        <title>The Agassiz's desert tortoise genome provides a resource for the conservation of a threatened species.</title>
        <authorList>
            <person name="Tollis M."/>
            <person name="DeNardo D.F."/>
            <person name="Cornelius J.A."/>
            <person name="Dolby G.A."/>
            <person name="Edwards T."/>
            <person name="Henen B.T."/>
            <person name="Karl A.E."/>
            <person name="Murphy R.W."/>
            <person name="Kusumi K."/>
        </authorList>
    </citation>
    <scope>NUCLEOTIDE SEQUENCE [LARGE SCALE GENOMIC DNA]</scope>
</reference>
<keyword evidence="2" id="KW-1185">Reference proteome</keyword>
<name>A0A452IEY9_9SAUR</name>
<protein>
    <submittedName>
        <fullName evidence="1">Uncharacterized protein</fullName>
    </submittedName>
</protein>
<dbReference type="Proteomes" id="UP000291020">
    <property type="component" value="Unassembled WGS sequence"/>
</dbReference>
<accession>A0A452IEY9</accession>